<dbReference type="AlphaFoldDB" id="A0A6A5XA59"/>
<dbReference type="Proteomes" id="UP000799778">
    <property type="component" value="Unassembled WGS sequence"/>
</dbReference>
<gene>
    <name evidence="1" type="ORF">BU24DRAFT_427854</name>
</gene>
<sequence length="65" mass="7383">MTSIVFLGADLDYPGGCFDSILLNITVFWDGWMGLIVFWDPQCHARGGLRVLHQWIEIISGKSRE</sequence>
<accession>A0A6A5XA59</accession>
<name>A0A6A5XA59_9PLEO</name>
<evidence type="ECO:0000313" key="1">
    <source>
        <dbReference type="EMBL" id="KAF2009831.1"/>
    </source>
</evidence>
<dbReference type="GeneID" id="54286725"/>
<organism evidence="1 2">
    <name type="scientific">Aaosphaeria arxii CBS 175.79</name>
    <dbReference type="NCBI Taxonomy" id="1450172"/>
    <lineage>
        <taxon>Eukaryota</taxon>
        <taxon>Fungi</taxon>
        <taxon>Dikarya</taxon>
        <taxon>Ascomycota</taxon>
        <taxon>Pezizomycotina</taxon>
        <taxon>Dothideomycetes</taxon>
        <taxon>Pleosporomycetidae</taxon>
        <taxon>Pleosporales</taxon>
        <taxon>Pleosporales incertae sedis</taxon>
        <taxon>Aaosphaeria</taxon>
    </lineage>
</organism>
<proteinExistence type="predicted"/>
<evidence type="ECO:0000313" key="2">
    <source>
        <dbReference type="Proteomes" id="UP000799778"/>
    </source>
</evidence>
<protein>
    <submittedName>
        <fullName evidence="1">Uncharacterized protein</fullName>
    </submittedName>
</protein>
<keyword evidence="2" id="KW-1185">Reference proteome</keyword>
<reference evidence="1" key="1">
    <citation type="journal article" date="2020" name="Stud. Mycol.">
        <title>101 Dothideomycetes genomes: a test case for predicting lifestyles and emergence of pathogens.</title>
        <authorList>
            <person name="Haridas S."/>
            <person name="Albert R."/>
            <person name="Binder M."/>
            <person name="Bloem J."/>
            <person name="Labutti K."/>
            <person name="Salamov A."/>
            <person name="Andreopoulos B."/>
            <person name="Baker S."/>
            <person name="Barry K."/>
            <person name="Bills G."/>
            <person name="Bluhm B."/>
            <person name="Cannon C."/>
            <person name="Castanera R."/>
            <person name="Culley D."/>
            <person name="Daum C."/>
            <person name="Ezra D."/>
            <person name="Gonzalez J."/>
            <person name="Henrissat B."/>
            <person name="Kuo A."/>
            <person name="Liang C."/>
            <person name="Lipzen A."/>
            <person name="Lutzoni F."/>
            <person name="Magnuson J."/>
            <person name="Mondo S."/>
            <person name="Nolan M."/>
            <person name="Ohm R."/>
            <person name="Pangilinan J."/>
            <person name="Park H.-J."/>
            <person name="Ramirez L."/>
            <person name="Alfaro M."/>
            <person name="Sun H."/>
            <person name="Tritt A."/>
            <person name="Yoshinaga Y."/>
            <person name="Zwiers L.-H."/>
            <person name="Turgeon B."/>
            <person name="Goodwin S."/>
            <person name="Spatafora J."/>
            <person name="Crous P."/>
            <person name="Grigoriev I."/>
        </authorList>
    </citation>
    <scope>NUCLEOTIDE SEQUENCE</scope>
    <source>
        <strain evidence="1">CBS 175.79</strain>
    </source>
</reference>
<dbReference type="EMBL" id="ML978077">
    <property type="protein sequence ID" value="KAF2009831.1"/>
    <property type="molecule type" value="Genomic_DNA"/>
</dbReference>
<dbReference type="RefSeq" id="XP_033378170.1">
    <property type="nucleotide sequence ID" value="XM_033529328.1"/>
</dbReference>